<name>A9WQ39_RENSM</name>
<dbReference type="Gene3D" id="3.90.950.20">
    <property type="entry name" value="CinA-like"/>
    <property type="match status" value="1"/>
</dbReference>
<dbReference type="AlphaFoldDB" id="A9WQ39"/>
<accession>A9WQ39</accession>
<dbReference type="NCBIfam" id="TIGR00199">
    <property type="entry name" value="PncC_domain"/>
    <property type="match status" value="1"/>
</dbReference>
<dbReference type="eggNOG" id="COG1546">
    <property type="taxonomic scope" value="Bacteria"/>
</dbReference>
<dbReference type="RefSeq" id="WP_012244164.1">
    <property type="nucleotide sequence ID" value="NC_010168.1"/>
</dbReference>
<sequence length="186" mass="19134">MTDLPSRVAPNALDKQKLVQQLKSRSLTLATAESLTGGALAAEFVSVPGVSAVYQGGVIAYQNSVKTSALFVSEDLLIRHGSVDAEVAGQMALGVCKAIGARVGISTTGAAGPEPHDGKPVGTVFIAVALDGKLSTAELHFDGDREAIRTMAVAEALRMLSVEVGSFENSSQESPGNVPGTKHFDG</sequence>
<dbReference type="KEGG" id="rsa:RSal33209_0718"/>
<dbReference type="HOGENOM" id="CLU_030805_1_0_11"/>
<evidence type="ECO:0000313" key="3">
    <source>
        <dbReference type="Proteomes" id="UP000002007"/>
    </source>
</evidence>
<reference evidence="3" key="1">
    <citation type="journal article" date="2008" name="J. Bacteriol.">
        <title>Genome sequence of the fish pathogen Renibacterium salmoninarum suggests reductive evolution away from an environmental Arthrobacter ancestor.</title>
        <authorList>
            <person name="Wiens G.D."/>
            <person name="Rockey D.D."/>
            <person name="Wu Z."/>
            <person name="Chang J."/>
            <person name="Levy R."/>
            <person name="Crane S."/>
            <person name="Chen D.S."/>
            <person name="Capri G.R."/>
            <person name="Burnett J.R."/>
            <person name="Sudheesh P.S."/>
            <person name="Schipma M.J."/>
            <person name="Burd H."/>
            <person name="Bhattacharyya A."/>
            <person name="Rhodes L.D."/>
            <person name="Kaul R."/>
            <person name="Strom M.S."/>
        </authorList>
    </citation>
    <scope>NUCLEOTIDE SEQUENCE [LARGE SCALE GENOMIC DNA]</scope>
    <source>
        <strain evidence="3">ATCC 33209 / DSM 20767 / JCM 11484 / NBRC 15589 / NCIMB 2235</strain>
    </source>
</reference>
<proteinExistence type="predicted"/>
<dbReference type="InterPro" id="IPR008136">
    <property type="entry name" value="CinA_C"/>
</dbReference>
<keyword evidence="3" id="KW-1185">Reference proteome</keyword>
<evidence type="ECO:0000313" key="2">
    <source>
        <dbReference type="EMBL" id="ABY22465.1"/>
    </source>
</evidence>
<dbReference type="SUPFAM" id="SSF142433">
    <property type="entry name" value="CinA-like"/>
    <property type="match status" value="1"/>
</dbReference>
<evidence type="ECO:0000259" key="1">
    <source>
        <dbReference type="Pfam" id="PF02464"/>
    </source>
</evidence>
<dbReference type="InterPro" id="IPR036653">
    <property type="entry name" value="CinA-like_C"/>
</dbReference>
<feature type="domain" description="CinA C-terminal" evidence="1">
    <location>
        <begin position="16"/>
        <end position="161"/>
    </location>
</feature>
<dbReference type="Pfam" id="PF02464">
    <property type="entry name" value="CinA"/>
    <property type="match status" value="1"/>
</dbReference>
<organism evidence="2 3">
    <name type="scientific">Renibacterium salmoninarum (strain ATCC 33209 / DSM 20767 / JCM 11484 / NBRC 15589 / NCIMB 2235)</name>
    <dbReference type="NCBI Taxonomy" id="288705"/>
    <lineage>
        <taxon>Bacteria</taxon>
        <taxon>Bacillati</taxon>
        <taxon>Actinomycetota</taxon>
        <taxon>Actinomycetes</taxon>
        <taxon>Micrococcales</taxon>
        <taxon>Micrococcaceae</taxon>
        <taxon>Renibacterium</taxon>
    </lineage>
</organism>
<protein>
    <submittedName>
        <fullName evidence="2">Competence-damage protein</fullName>
    </submittedName>
</protein>
<dbReference type="STRING" id="288705.RSal33209_0718"/>
<dbReference type="Proteomes" id="UP000002007">
    <property type="component" value="Chromosome"/>
</dbReference>
<gene>
    <name evidence="2" type="primary">cinA</name>
    <name evidence="2" type="ordered locus">RSal33209_0718</name>
</gene>
<dbReference type="EMBL" id="CP000910">
    <property type="protein sequence ID" value="ABY22465.1"/>
    <property type="molecule type" value="Genomic_DNA"/>
</dbReference>